<feature type="transmembrane region" description="Helical" evidence="6">
    <location>
        <begin position="20"/>
        <end position="42"/>
    </location>
</feature>
<dbReference type="Pfam" id="PF01098">
    <property type="entry name" value="FTSW_RODA_SPOVE"/>
    <property type="match status" value="1"/>
</dbReference>
<keyword evidence="5 6" id="KW-0472">Membrane</keyword>
<evidence type="ECO:0000256" key="5">
    <source>
        <dbReference type="ARBA" id="ARBA00023136"/>
    </source>
</evidence>
<dbReference type="AlphaFoldDB" id="A0A9D1GIY5"/>
<evidence type="ECO:0000256" key="6">
    <source>
        <dbReference type="SAM" id="Phobius"/>
    </source>
</evidence>
<dbReference type="GO" id="GO:0051301">
    <property type="term" value="P:cell division"/>
    <property type="evidence" value="ECO:0007669"/>
    <property type="project" value="InterPro"/>
</dbReference>
<feature type="transmembrane region" description="Helical" evidence="6">
    <location>
        <begin position="187"/>
        <end position="213"/>
    </location>
</feature>
<comment type="caution">
    <text evidence="7">The sequence shown here is derived from an EMBL/GenBank/DDBJ whole genome shotgun (WGS) entry which is preliminary data.</text>
</comment>
<feature type="transmembrane region" description="Helical" evidence="6">
    <location>
        <begin position="263"/>
        <end position="285"/>
    </location>
</feature>
<dbReference type="PANTHER" id="PTHR30474">
    <property type="entry name" value="CELL CYCLE PROTEIN"/>
    <property type="match status" value="1"/>
</dbReference>
<reference evidence="7" key="2">
    <citation type="journal article" date="2021" name="PeerJ">
        <title>Extensive microbial diversity within the chicken gut microbiome revealed by metagenomics and culture.</title>
        <authorList>
            <person name="Gilroy R."/>
            <person name="Ravi A."/>
            <person name="Getino M."/>
            <person name="Pursley I."/>
            <person name="Horton D.L."/>
            <person name="Alikhan N.F."/>
            <person name="Baker D."/>
            <person name="Gharbi K."/>
            <person name="Hall N."/>
            <person name="Watson M."/>
            <person name="Adriaenssens E.M."/>
            <person name="Foster-Nyarko E."/>
            <person name="Jarju S."/>
            <person name="Secka A."/>
            <person name="Antonio M."/>
            <person name="Oren A."/>
            <person name="Chaudhuri R.R."/>
            <person name="La Ragione R."/>
            <person name="Hildebrand F."/>
            <person name="Pallen M.J."/>
        </authorList>
    </citation>
    <scope>NUCLEOTIDE SEQUENCE</scope>
    <source>
        <strain evidence="7">CHK123-3438</strain>
    </source>
</reference>
<evidence type="ECO:0000256" key="2">
    <source>
        <dbReference type="ARBA" id="ARBA00022692"/>
    </source>
</evidence>
<dbReference type="GO" id="GO:0015648">
    <property type="term" value="F:lipid-linked peptidoglycan transporter activity"/>
    <property type="evidence" value="ECO:0007669"/>
    <property type="project" value="TreeGrafter"/>
</dbReference>
<organism evidence="7 8">
    <name type="scientific">Candidatus Caccovicinus merdipullorum</name>
    <dbReference type="NCBI Taxonomy" id="2840724"/>
    <lineage>
        <taxon>Bacteria</taxon>
        <taxon>Bacillati</taxon>
        <taxon>Bacillota</taxon>
        <taxon>Clostridia</taxon>
        <taxon>Eubacteriales</taxon>
        <taxon>Candidatus Caccovicinus</taxon>
    </lineage>
</organism>
<dbReference type="EMBL" id="DVKS01000136">
    <property type="protein sequence ID" value="HIT42005.1"/>
    <property type="molecule type" value="Genomic_DNA"/>
</dbReference>
<reference evidence="7" key="1">
    <citation type="submission" date="2020-10" db="EMBL/GenBank/DDBJ databases">
        <authorList>
            <person name="Gilroy R."/>
        </authorList>
    </citation>
    <scope>NUCLEOTIDE SEQUENCE</scope>
    <source>
        <strain evidence="7">CHK123-3438</strain>
    </source>
</reference>
<protein>
    <submittedName>
        <fullName evidence="7">FtsW/RodA/SpoVE family cell cycle protein</fullName>
    </submittedName>
</protein>
<accession>A0A9D1GIY5</accession>
<name>A0A9D1GIY5_9FIRM</name>
<evidence type="ECO:0000313" key="7">
    <source>
        <dbReference type="EMBL" id="HIT42005.1"/>
    </source>
</evidence>
<dbReference type="GO" id="GO:0005886">
    <property type="term" value="C:plasma membrane"/>
    <property type="evidence" value="ECO:0007669"/>
    <property type="project" value="TreeGrafter"/>
</dbReference>
<dbReference type="PANTHER" id="PTHR30474:SF1">
    <property type="entry name" value="PEPTIDOGLYCAN GLYCOSYLTRANSFERASE MRDB"/>
    <property type="match status" value="1"/>
</dbReference>
<feature type="transmembrane region" description="Helical" evidence="6">
    <location>
        <begin position="225"/>
        <end position="243"/>
    </location>
</feature>
<proteinExistence type="predicted"/>
<keyword evidence="3" id="KW-0133">Cell shape</keyword>
<feature type="transmembrane region" description="Helical" evidence="6">
    <location>
        <begin position="77"/>
        <end position="94"/>
    </location>
</feature>
<evidence type="ECO:0000256" key="4">
    <source>
        <dbReference type="ARBA" id="ARBA00022989"/>
    </source>
</evidence>
<feature type="non-terminal residue" evidence="7">
    <location>
        <position position="1"/>
    </location>
</feature>
<evidence type="ECO:0000256" key="1">
    <source>
        <dbReference type="ARBA" id="ARBA00004141"/>
    </source>
</evidence>
<feature type="transmembrane region" description="Helical" evidence="6">
    <location>
        <begin position="54"/>
        <end position="71"/>
    </location>
</feature>
<comment type="subcellular location">
    <subcellularLocation>
        <location evidence="1">Membrane</location>
        <topology evidence="1">Multi-pass membrane protein</topology>
    </subcellularLocation>
</comment>
<keyword evidence="4 6" id="KW-1133">Transmembrane helix</keyword>
<evidence type="ECO:0000313" key="8">
    <source>
        <dbReference type="Proteomes" id="UP000886860"/>
    </source>
</evidence>
<sequence length="292" mass="32021">WVLINGVVRGGATRWVVLPVIGQLQPSEFTKIGLIIFFAWFFDKYQEQINKLPVLGMAAVLFGIPILLILAEPNLSTSLITIMVFAAMIFAAGLSYKWIFGVLAVLTPLAGIFIYLLQYEMIPFLRGYQAQRILSFINPGQYQDANRQQDNSVMAIGSGQLWGKGLNNTTIASVKNGNFLSEESTDFIFAIIGEELGFVGSMITIGLFLLIIYECLWMARQAKDLSGKIICTGMAALIGFQSFSNIAVATKLFPNTGLPLPFVSYGVSSLLSMFVGIGLVLNVGLQRKNTHN</sequence>
<dbReference type="Proteomes" id="UP000886860">
    <property type="component" value="Unassembled WGS sequence"/>
</dbReference>
<keyword evidence="2 6" id="KW-0812">Transmembrane</keyword>
<gene>
    <name evidence="7" type="ORF">IAB60_07925</name>
</gene>
<feature type="transmembrane region" description="Helical" evidence="6">
    <location>
        <begin position="99"/>
        <end position="117"/>
    </location>
</feature>
<evidence type="ECO:0000256" key="3">
    <source>
        <dbReference type="ARBA" id="ARBA00022960"/>
    </source>
</evidence>
<dbReference type="GO" id="GO:0032153">
    <property type="term" value="C:cell division site"/>
    <property type="evidence" value="ECO:0007669"/>
    <property type="project" value="TreeGrafter"/>
</dbReference>
<dbReference type="GO" id="GO:0008360">
    <property type="term" value="P:regulation of cell shape"/>
    <property type="evidence" value="ECO:0007669"/>
    <property type="project" value="UniProtKB-KW"/>
</dbReference>
<dbReference type="InterPro" id="IPR001182">
    <property type="entry name" value="FtsW/RodA"/>
</dbReference>